<keyword evidence="6" id="KW-1185">Reference proteome</keyword>
<dbReference type="STRING" id="561061.SAMN05660862_3833"/>
<dbReference type="GO" id="GO:0006352">
    <property type="term" value="P:DNA-templated transcription initiation"/>
    <property type="evidence" value="ECO:0007669"/>
    <property type="project" value="InterPro"/>
</dbReference>
<dbReference type="InterPro" id="IPR013324">
    <property type="entry name" value="RNA_pol_sigma_r3/r4-like"/>
</dbReference>
<reference evidence="5 6" key="1">
    <citation type="submission" date="2017-04" db="EMBL/GenBank/DDBJ databases">
        <authorList>
            <person name="Afonso C.L."/>
            <person name="Miller P.J."/>
            <person name="Scott M.A."/>
            <person name="Spackman E."/>
            <person name="Goraichik I."/>
            <person name="Dimitrov K.M."/>
            <person name="Suarez D.L."/>
            <person name="Swayne D.E."/>
        </authorList>
    </citation>
    <scope>NUCLEOTIDE SEQUENCE [LARGE SCALE GENOMIC DNA]</scope>
    <source>
        <strain evidence="5 6">DSM 22418</strain>
    </source>
</reference>
<dbReference type="AlphaFoldDB" id="A0A1X7LCF4"/>
<dbReference type="Gene3D" id="1.10.10.10">
    <property type="entry name" value="Winged helix-like DNA-binding domain superfamily/Winged helix DNA-binding domain"/>
    <property type="match status" value="1"/>
</dbReference>
<dbReference type="GO" id="GO:0016987">
    <property type="term" value="F:sigma factor activity"/>
    <property type="evidence" value="ECO:0007669"/>
    <property type="project" value="UniProtKB-KW"/>
</dbReference>
<evidence type="ECO:0000256" key="4">
    <source>
        <dbReference type="ARBA" id="ARBA00023163"/>
    </source>
</evidence>
<dbReference type="SUPFAM" id="SSF88946">
    <property type="entry name" value="Sigma2 domain of RNA polymerase sigma factors"/>
    <property type="match status" value="1"/>
</dbReference>
<evidence type="ECO:0000256" key="1">
    <source>
        <dbReference type="ARBA" id="ARBA00010641"/>
    </source>
</evidence>
<organism evidence="5 6">
    <name type="scientific">Sphingobacterium psychroaquaticum</name>
    <dbReference type="NCBI Taxonomy" id="561061"/>
    <lineage>
        <taxon>Bacteria</taxon>
        <taxon>Pseudomonadati</taxon>
        <taxon>Bacteroidota</taxon>
        <taxon>Sphingobacteriia</taxon>
        <taxon>Sphingobacteriales</taxon>
        <taxon>Sphingobacteriaceae</taxon>
        <taxon>Sphingobacterium</taxon>
    </lineage>
</organism>
<keyword evidence="4" id="KW-0804">Transcription</keyword>
<dbReference type="InterPro" id="IPR036388">
    <property type="entry name" value="WH-like_DNA-bd_sf"/>
</dbReference>
<evidence type="ECO:0000313" key="5">
    <source>
        <dbReference type="EMBL" id="SMG51237.1"/>
    </source>
</evidence>
<dbReference type="NCBIfam" id="TIGR02937">
    <property type="entry name" value="sigma70-ECF"/>
    <property type="match status" value="1"/>
</dbReference>
<dbReference type="PANTHER" id="PTHR43133">
    <property type="entry name" value="RNA POLYMERASE ECF-TYPE SIGMA FACTO"/>
    <property type="match status" value="1"/>
</dbReference>
<dbReference type="Pfam" id="PF04542">
    <property type="entry name" value="Sigma70_r2"/>
    <property type="match status" value="1"/>
</dbReference>
<evidence type="ECO:0000256" key="3">
    <source>
        <dbReference type="ARBA" id="ARBA00023082"/>
    </source>
</evidence>
<dbReference type="InterPro" id="IPR013325">
    <property type="entry name" value="RNA_pol_sigma_r2"/>
</dbReference>
<sequence>MFKRDSFSSEMEDKEQLLLLRKGNYAAFDTLYRTYSARVLGRLIRLLGSEEVAEELLQELFFRVWEKRSQIDANQSFKGYLFTIARNLAYDYFRKQSVSEHHRQEFIKSYSELYEHVEEDVVFKQTQERLMQSIYQLPPQCQQVYILFKIEGKSYLEISALMGISKSTINNHLTKANSILKKEFPFLCHWVAISLALLWRDY</sequence>
<keyword evidence="2" id="KW-0805">Transcription regulation</keyword>
<dbReference type="InterPro" id="IPR013249">
    <property type="entry name" value="RNA_pol_sigma70_r4_t2"/>
</dbReference>
<evidence type="ECO:0000313" key="6">
    <source>
        <dbReference type="Proteomes" id="UP000192980"/>
    </source>
</evidence>
<evidence type="ECO:0000256" key="2">
    <source>
        <dbReference type="ARBA" id="ARBA00023015"/>
    </source>
</evidence>
<protein>
    <submittedName>
        <fullName evidence="5">RNA polymerase sigma-70 factor, ECF subfamily</fullName>
    </submittedName>
</protein>
<dbReference type="InterPro" id="IPR014327">
    <property type="entry name" value="RNA_pol_sigma70_bacteroid"/>
</dbReference>
<dbReference type="InterPro" id="IPR014284">
    <property type="entry name" value="RNA_pol_sigma-70_dom"/>
</dbReference>
<dbReference type="RefSeq" id="WP_085474514.1">
    <property type="nucleotide sequence ID" value="NZ_CP038029.1"/>
</dbReference>
<dbReference type="InterPro" id="IPR007627">
    <property type="entry name" value="RNA_pol_sigma70_r2"/>
</dbReference>
<comment type="similarity">
    <text evidence="1">Belongs to the sigma-70 factor family. ECF subfamily.</text>
</comment>
<dbReference type="Proteomes" id="UP000192980">
    <property type="component" value="Unassembled WGS sequence"/>
</dbReference>
<dbReference type="SUPFAM" id="SSF88659">
    <property type="entry name" value="Sigma3 and sigma4 domains of RNA polymerase sigma factors"/>
    <property type="match status" value="1"/>
</dbReference>
<dbReference type="NCBIfam" id="TIGR02985">
    <property type="entry name" value="Sig70_bacteroi1"/>
    <property type="match status" value="1"/>
</dbReference>
<dbReference type="InterPro" id="IPR039425">
    <property type="entry name" value="RNA_pol_sigma-70-like"/>
</dbReference>
<dbReference type="PANTHER" id="PTHR43133:SF46">
    <property type="entry name" value="RNA POLYMERASE SIGMA-70 FACTOR ECF SUBFAMILY"/>
    <property type="match status" value="1"/>
</dbReference>
<dbReference type="GO" id="GO:0003677">
    <property type="term" value="F:DNA binding"/>
    <property type="evidence" value="ECO:0007669"/>
    <property type="project" value="InterPro"/>
</dbReference>
<proteinExistence type="inferred from homology"/>
<dbReference type="Gene3D" id="1.10.1740.10">
    <property type="match status" value="1"/>
</dbReference>
<dbReference type="Pfam" id="PF08281">
    <property type="entry name" value="Sigma70_r4_2"/>
    <property type="match status" value="1"/>
</dbReference>
<accession>A0A1X7LCF4</accession>
<dbReference type="OrthoDB" id="655312at2"/>
<keyword evidence="3" id="KW-0731">Sigma factor</keyword>
<gene>
    <name evidence="5" type="ORF">SAMN05660862_3833</name>
</gene>
<dbReference type="EMBL" id="FXAU01000009">
    <property type="protein sequence ID" value="SMG51237.1"/>
    <property type="molecule type" value="Genomic_DNA"/>
</dbReference>
<name>A0A1X7LCF4_9SPHI</name>